<proteinExistence type="predicted"/>
<comment type="caution">
    <text evidence="2">The sequence shown here is derived from an EMBL/GenBank/DDBJ whole genome shotgun (WGS) entry which is preliminary data.</text>
</comment>
<gene>
    <name evidence="2" type="ORF">DCHRY22_LOCUS2027</name>
</gene>
<sequence>MVFKLRCLCECACDSGVGVGVGVWLVARTAPRWSEGGCSVAACPGAGRARQRPTMPTMPLEKAAPNFPPVNMDAFPDSMFRLSFIPETVINSPRPIGQQSPLPGIEEEDDSDWPLEDATDATLTPSFKSTRSSTDTAFTSSRSSGKKRSFGSPSSVKICISAAARKSNKARKRGAAISTSAGQSGDEGTTHSKMQAEQGSIGELQKYHGRYLKSRRHTLANVR</sequence>
<dbReference type="AlphaFoldDB" id="A0A8J2QDE0"/>
<dbReference type="Proteomes" id="UP000789524">
    <property type="component" value="Unassembled WGS sequence"/>
</dbReference>
<feature type="region of interest" description="Disordered" evidence="1">
    <location>
        <begin position="91"/>
        <end position="153"/>
    </location>
</feature>
<reference evidence="2" key="1">
    <citation type="submission" date="2021-09" db="EMBL/GenBank/DDBJ databases">
        <authorList>
            <person name="Martin H S."/>
        </authorList>
    </citation>
    <scope>NUCLEOTIDE SEQUENCE</scope>
</reference>
<protein>
    <submittedName>
        <fullName evidence="2">(African queen) hypothetical protein</fullName>
    </submittedName>
</protein>
<feature type="compositionally biased region" description="Acidic residues" evidence="1">
    <location>
        <begin position="105"/>
        <end position="119"/>
    </location>
</feature>
<keyword evidence="3" id="KW-1185">Reference proteome</keyword>
<name>A0A8J2QDE0_9NEOP</name>
<feature type="compositionally biased region" description="Polar residues" evidence="1">
    <location>
        <begin position="121"/>
        <end position="139"/>
    </location>
</feature>
<evidence type="ECO:0000256" key="1">
    <source>
        <dbReference type="SAM" id="MobiDB-lite"/>
    </source>
</evidence>
<accession>A0A8J2QDE0</accession>
<dbReference type="EMBL" id="CAKASE010000045">
    <property type="protein sequence ID" value="CAG9560347.1"/>
    <property type="molecule type" value="Genomic_DNA"/>
</dbReference>
<feature type="compositionally biased region" description="Polar residues" evidence="1">
    <location>
        <begin position="177"/>
        <end position="198"/>
    </location>
</feature>
<evidence type="ECO:0000313" key="2">
    <source>
        <dbReference type="EMBL" id="CAG9560347.1"/>
    </source>
</evidence>
<organism evidence="2 3">
    <name type="scientific">Danaus chrysippus</name>
    <name type="common">African queen</name>
    <dbReference type="NCBI Taxonomy" id="151541"/>
    <lineage>
        <taxon>Eukaryota</taxon>
        <taxon>Metazoa</taxon>
        <taxon>Ecdysozoa</taxon>
        <taxon>Arthropoda</taxon>
        <taxon>Hexapoda</taxon>
        <taxon>Insecta</taxon>
        <taxon>Pterygota</taxon>
        <taxon>Neoptera</taxon>
        <taxon>Endopterygota</taxon>
        <taxon>Lepidoptera</taxon>
        <taxon>Glossata</taxon>
        <taxon>Ditrysia</taxon>
        <taxon>Papilionoidea</taxon>
        <taxon>Nymphalidae</taxon>
        <taxon>Danainae</taxon>
        <taxon>Danaini</taxon>
        <taxon>Danaina</taxon>
        <taxon>Danaus</taxon>
        <taxon>Anosia</taxon>
    </lineage>
</organism>
<dbReference type="OrthoDB" id="7413157at2759"/>
<feature type="region of interest" description="Disordered" evidence="1">
    <location>
        <begin position="169"/>
        <end position="209"/>
    </location>
</feature>
<evidence type="ECO:0000313" key="3">
    <source>
        <dbReference type="Proteomes" id="UP000789524"/>
    </source>
</evidence>